<keyword evidence="2" id="KW-1185">Reference proteome</keyword>
<dbReference type="EMBL" id="KZ805594">
    <property type="protein sequence ID" value="PVH93365.1"/>
    <property type="molecule type" value="Genomic_DNA"/>
</dbReference>
<protein>
    <submittedName>
        <fullName evidence="1">Uncharacterized protein</fullName>
    </submittedName>
</protein>
<name>A0A2V1D5S3_9PLEO</name>
<proteinExistence type="predicted"/>
<evidence type="ECO:0000313" key="2">
    <source>
        <dbReference type="Proteomes" id="UP000244855"/>
    </source>
</evidence>
<dbReference type="Proteomes" id="UP000244855">
    <property type="component" value="Unassembled WGS sequence"/>
</dbReference>
<accession>A0A2V1D5S3</accession>
<organism evidence="1 2">
    <name type="scientific">Periconia macrospinosa</name>
    <dbReference type="NCBI Taxonomy" id="97972"/>
    <lineage>
        <taxon>Eukaryota</taxon>
        <taxon>Fungi</taxon>
        <taxon>Dikarya</taxon>
        <taxon>Ascomycota</taxon>
        <taxon>Pezizomycotina</taxon>
        <taxon>Dothideomycetes</taxon>
        <taxon>Pleosporomycetidae</taxon>
        <taxon>Pleosporales</taxon>
        <taxon>Massarineae</taxon>
        <taxon>Periconiaceae</taxon>
        <taxon>Periconia</taxon>
    </lineage>
</organism>
<gene>
    <name evidence="1" type="ORF">DM02DRAFT_619320</name>
</gene>
<sequence length="84" mass="9309">MGEILPSIFSATSPAFILHSSAITITVTVFHPAQANKVLTYEPLYIFKICCAQRHIVPFFQFLEPPVPCLKQTKPKGCDSSDAR</sequence>
<dbReference type="AlphaFoldDB" id="A0A2V1D5S3"/>
<evidence type="ECO:0000313" key="1">
    <source>
        <dbReference type="EMBL" id="PVH93365.1"/>
    </source>
</evidence>
<reference evidence="1 2" key="1">
    <citation type="journal article" date="2018" name="Sci. Rep.">
        <title>Comparative genomics provides insights into the lifestyle and reveals functional heterogeneity of dark septate endophytic fungi.</title>
        <authorList>
            <person name="Knapp D.G."/>
            <person name="Nemeth J.B."/>
            <person name="Barry K."/>
            <person name="Hainaut M."/>
            <person name="Henrissat B."/>
            <person name="Johnson J."/>
            <person name="Kuo A."/>
            <person name="Lim J.H.P."/>
            <person name="Lipzen A."/>
            <person name="Nolan M."/>
            <person name="Ohm R.A."/>
            <person name="Tamas L."/>
            <person name="Grigoriev I.V."/>
            <person name="Spatafora J.W."/>
            <person name="Nagy L.G."/>
            <person name="Kovacs G.M."/>
        </authorList>
    </citation>
    <scope>NUCLEOTIDE SEQUENCE [LARGE SCALE GENOMIC DNA]</scope>
    <source>
        <strain evidence="1 2">DSE2036</strain>
    </source>
</reference>